<keyword evidence="12" id="KW-1133">Transmembrane helix</keyword>
<evidence type="ECO:0000256" key="4">
    <source>
        <dbReference type="ARBA" id="ARBA00022475"/>
    </source>
</evidence>
<dbReference type="InterPro" id="IPR003660">
    <property type="entry name" value="HAMP_dom"/>
</dbReference>
<keyword evidence="5" id="KW-0597">Phosphoprotein</keyword>
<dbReference type="SMART" id="SM00304">
    <property type="entry name" value="HAMP"/>
    <property type="match status" value="1"/>
</dbReference>
<comment type="subcellular location">
    <subcellularLocation>
        <location evidence="2">Cell membrane</location>
        <topology evidence="2">Multi-pass membrane protein</topology>
    </subcellularLocation>
</comment>
<dbReference type="SMART" id="SM00387">
    <property type="entry name" value="HATPase_c"/>
    <property type="match status" value="1"/>
</dbReference>
<accession>A0ABV6J4X0</accession>
<feature type="transmembrane region" description="Helical" evidence="12">
    <location>
        <begin position="629"/>
        <end position="652"/>
    </location>
</feature>
<sequence>MNWTHRKRIIAASIGLSLCTQIVLVAMGILGAERMDRDIDAQARAKLLDSASHNVATYFSQLASMLSFLQSGELADYVGSYLGFKDAEFVARQTDRANAVLGQIRLSDSLVDEIYILGNFSFQKSVVIRAGQDRMSEETAPSIDDLTSSNLLPILQYTRNRPVVFAAGELTGRLRSSPAMSPRQVEDIRKLAQALEGRVILNGGVFESNPRSFIVIMVLKENLLGSLVHADSYASFALTDHDGRSIGRTPLLAGDDVIQQEKTIDASGMKLAMYTQRRAETESNKERFLLNYLIFFLVVTIMTFVITFLYSHYLILPFRKLSHRMTKQHLLFPLQYLRKHDGGKHRLPPLSLRKKLVVLFFAAVCIPAVSSGFAYHQFLHAFAVQQMKPAVKQYADQVGLNIRRQAVIYEDLIRKLSLNQTFIQQLNNESLGSVSGSPQAPDISFLQYSGINDSSYFVLYNLLGTRIYSNQNSESFNYLSLDGPTRERIDRAGRAVWLSNGRDLYNQQTVSLVKAVFDNRAPASRTVGYIQIVFAQSAFQSSLPQDDVYTATLDAGGNQLFQNDAFRKMAAGEPSVWEGLVPDAQQYAEVNGVRGVALVNVDREWNWRTYFMESTDAVDAKQRALIFRYASVIIASVALAMLLAYGLSRWLLRSLEHLKLAMEHQIEEVKMDREIRYGGKGRDEIGELIDNYNRMLARINGLMEENIRIAEENSLSRMKQQELLSLNMQAELNMLQLQINPHFLYNTLQSIGMRSSGSGDEEASFMLYALADLFRYSIGQEGHYVTLAEEIRHTRNYIAIQEFRFKNKFTVEWNVSEAALQCRTIKFILQPLVENAITHGFLNSIRSGTVWIDASLSEGELLLTVRDNGMGIEAQRLDAITEQWERSRPADRETADAGGGTGIGLSNVFHRLRLLYDGASRMKIESEWFEGTAIRLTIPQTNPQNE</sequence>
<dbReference type="GO" id="GO:0004673">
    <property type="term" value="F:protein histidine kinase activity"/>
    <property type="evidence" value="ECO:0007669"/>
    <property type="project" value="UniProtKB-EC"/>
</dbReference>
<keyword evidence="10" id="KW-0902">Two-component regulatory system</keyword>
<keyword evidence="7" id="KW-0547">Nucleotide-binding</keyword>
<dbReference type="InterPro" id="IPR050640">
    <property type="entry name" value="Bact_2-comp_sensor_kinase"/>
</dbReference>
<dbReference type="PANTHER" id="PTHR34220">
    <property type="entry name" value="SENSOR HISTIDINE KINASE YPDA"/>
    <property type="match status" value="1"/>
</dbReference>
<dbReference type="Proteomes" id="UP001589818">
    <property type="component" value="Unassembled WGS sequence"/>
</dbReference>
<keyword evidence="8 15" id="KW-0418">Kinase</keyword>
<dbReference type="PANTHER" id="PTHR34220:SF7">
    <property type="entry name" value="SENSOR HISTIDINE KINASE YPDA"/>
    <property type="match status" value="1"/>
</dbReference>
<dbReference type="SUPFAM" id="SSF55874">
    <property type="entry name" value="ATPase domain of HSP90 chaperone/DNA topoisomerase II/histidine kinase"/>
    <property type="match status" value="1"/>
</dbReference>
<comment type="catalytic activity">
    <reaction evidence="1">
        <text>ATP + protein L-histidine = ADP + protein N-phospho-L-histidine.</text>
        <dbReference type="EC" id="2.7.13.3"/>
    </reaction>
</comment>
<gene>
    <name evidence="15" type="ORF">ACFFJ8_01105</name>
</gene>
<keyword evidence="9" id="KW-0067">ATP-binding</keyword>
<comment type="caution">
    <text evidence="15">The sequence shown here is derived from an EMBL/GenBank/DDBJ whole genome shotgun (WGS) entry which is preliminary data.</text>
</comment>
<dbReference type="Pfam" id="PF02518">
    <property type="entry name" value="HATPase_c"/>
    <property type="match status" value="1"/>
</dbReference>
<keyword evidence="6 15" id="KW-0808">Transferase</keyword>
<dbReference type="InterPro" id="IPR003594">
    <property type="entry name" value="HATPase_dom"/>
</dbReference>
<dbReference type="RefSeq" id="WP_204822184.1">
    <property type="nucleotide sequence ID" value="NZ_JANHOF010000005.1"/>
</dbReference>
<dbReference type="Gene3D" id="3.30.565.10">
    <property type="entry name" value="Histidine kinase-like ATPase, C-terminal domain"/>
    <property type="match status" value="1"/>
</dbReference>
<dbReference type="Gene3D" id="6.10.340.10">
    <property type="match status" value="1"/>
</dbReference>
<feature type="domain" description="HAMP" evidence="14">
    <location>
        <begin position="649"/>
        <end position="704"/>
    </location>
</feature>
<dbReference type="EMBL" id="JBHLVF010000005">
    <property type="protein sequence ID" value="MFC0389965.1"/>
    <property type="molecule type" value="Genomic_DNA"/>
</dbReference>
<evidence type="ECO:0000256" key="7">
    <source>
        <dbReference type="ARBA" id="ARBA00022741"/>
    </source>
</evidence>
<dbReference type="Pfam" id="PF06580">
    <property type="entry name" value="His_kinase"/>
    <property type="match status" value="1"/>
</dbReference>
<dbReference type="InterPro" id="IPR005467">
    <property type="entry name" value="His_kinase_dom"/>
</dbReference>
<evidence type="ECO:0000313" key="16">
    <source>
        <dbReference type="Proteomes" id="UP001589818"/>
    </source>
</evidence>
<evidence type="ECO:0000256" key="12">
    <source>
        <dbReference type="SAM" id="Phobius"/>
    </source>
</evidence>
<dbReference type="InterPro" id="IPR036890">
    <property type="entry name" value="HATPase_C_sf"/>
</dbReference>
<evidence type="ECO:0000256" key="10">
    <source>
        <dbReference type="ARBA" id="ARBA00023012"/>
    </source>
</evidence>
<evidence type="ECO:0000256" key="9">
    <source>
        <dbReference type="ARBA" id="ARBA00022840"/>
    </source>
</evidence>
<evidence type="ECO:0000256" key="8">
    <source>
        <dbReference type="ARBA" id="ARBA00022777"/>
    </source>
</evidence>
<dbReference type="EC" id="2.7.13.3" evidence="3"/>
<keyword evidence="16" id="KW-1185">Reference proteome</keyword>
<evidence type="ECO:0000256" key="5">
    <source>
        <dbReference type="ARBA" id="ARBA00022553"/>
    </source>
</evidence>
<keyword evidence="4" id="KW-1003">Cell membrane</keyword>
<evidence type="ECO:0000256" key="2">
    <source>
        <dbReference type="ARBA" id="ARBA00004651"/>
    </source>
</evidence>
<organism evidence="15 16">
    <name type="scientific">Paenibacillus mendelii</name>
    <dbReference type="NCBI Taxonomy" id="206163"/>
    <lineage>
        <taxon>Bacteria</taxon>
        <taxon>Bacillati</taxon>
        <taxon>Bacillota</taxon>
        <taxon>Bacilli</taxon>
        <taxon>Bacillales</taxon>
        <taxon>Paenibacillaceae</taxon>
        <taxon>Paenibacillus</taxon>
    </lineage>
</organism>
<feature type="domain" description="Histidine kinase" evidence="13">
    <location>
        <begin position="828"/>
        <end position="942"/>
    </location>
</feature>
<dbReference type="PROSITE" id="PS50885">
    <property type="entry name" value="HAMP"/>
    <property type="match status" value="1"/>
</dbReference>
<feature type="transmembrane region" description="Helical" evidence="12">
    <location>
        <begin position="356"/>
        <end position="375"/>
    </location>
</feature>
<evidence type="ECO:0000256" key="6">
    <source>
        <dbReference type="ARBA" id="ARBA00022679"/>
    </source>
</evidence>
<reference evidence="15 16" key="1">
    <citation type="submission" date="2024-09" db="EMBL/GenBank/DDBJ databases">
        <authorList>
            <person name="Sun Q."/>
            <person name="Mori K."/>
        </authorList>
    </citation>
    <scope>NUCLEOTIDE SEQUENCE [LARGE SCALE GENOMIC DNA]</scope>
    <source>
        <strain evidence="15 16">CCM 4839</strain>
    </source>
</reference>
<evidence type="ECO:0000256" key="3">
    <source>
        <dbReference type="ARBA" id="ARBA00012438"/>
    </source>
</evidence>
<protein>
    <recommendedName>
        <fullName evidence="3">histidine kinase</fullName>
        <ecNumber evidence="3">2.7.13.3</ecNumber>
    </recommendedName>
</protein>
<evidence type="ECO:0000256" key="11">
    <source>
        <dbReference type="ARBA" id="ARBA00023136"/>
    </source>
</evidence>
<name>A0ABV6J4X0_9BACL</name>
<feature type="transmembrane region" description="Helical" evidence="12">
    <location>
        <begin position="292"/>
        <end position="316"/>
    </location>
</feature>
<evidence type="ECO:0000259" key="14">
    <source>
        <dbReference type="PROSITE" id="PS50885"/>
    </source>
</evidence>
<keyword evidence="12" id="KW-0812">Transmembrane</keyword>
<evidence type="ECO:0000259" key="13">
    <source>
        <dbReference type="PROSITE" id="PS50109"/>
    </source>
</evidence>
<evidence type="ECO:0000256" key="1">
    <source>
        <dbReference type="ARBA" id="ARBA00000085"/>
    </source>
</evidence>
<keyword evidence="11 12" id="KW-0472">Membrane</keyword>
<dbReference type="InterPro" id="IPR010559">
    <property type="entry name" value="Sig_transdc_His_kin_internal"/>
</dbReference>
<proteinExistence type="predicted"/>
<evidence type="ECO:0000313" key="15">
    <source>
        <dbReference type="EMBL" id="MFC0389965.1"/>
    </source>
</evidence>
<dbReference type="PROSITE" id="PS50109">
    <property type="entry name" value="HIS_KIN"/>
    <property type="match status" value="1"/>
</dbReference>
<feature type="transmembrane region" description="Helical" evidence="12">
    <location>
        <begin position="9"/>
        <end position="32"/>
    </location>
</feature>